<dbReference type="SUPFAM" id="SSF52540">
    <property type="entry name" value="P-loop containing nucleoside triphosphate hydrolases"/>
    <property type="match status" value="1"/>
</dbReference>
<accession>A0ABN8HZN9</accession>
<feature type="transmembrane region" description="Helical" evidence="5">
    <location>
        <begin position="460"/>
        <end position="477"/>
    </location>
</feature>
<keyword evidence="2" id="KW-0378">Hydrolase</keyword>
<dbReference type="Pfam" id="PF02263">
    <property type="entry name" value="GBP"/>
    <property type="match status" value="1"/>
</dbReference>
<comment type="similarity">
    <text evidence="4">Belongs to the TRAFAC class dynamin-like GTPase superfamily. GB1/RHD3 GTPase family.</text>
</comment>
<evidence type="ECO:0000256" key="2">
    <source>
        <dbReference type="ARBA" id="ARBA00022801"/>
    </source>
</evidence>
<dbReference type="SUPFAM" id="SSF48340">
    <property type="entry name" value="Interferon-induced guanylate-binding protein 1 (GBP1), C-terminal domain"/>
    <property type="match status" value="1"/>
</dbReference>
<dbReference type="Gene3D" id="1.20.58.420">
    <property type="entry name" value="AHSP"/>
    <property type="match status" value="1"/>
</dbReference>
<keyword evidence="1" id="KW-0547">Nucleotide-binding</keyword>
<dbReference type="InterPro" id="IPR030386">
    <property type="entry name" value="G_GB1_RHD3_dom"/>
</dbReference>
<dbReference type="PANTHER" id="PTHR10751">
    <property type="entry name" value="GUANYLATE BINDING PROTEIN"/>
    <property type="match status" value="1"/>
</dbReference>
<evidence type="ECO:0000256" key="3">
    <source>
        <dbReference type="ARBA" id="ARBA00023134"/>
    </source>
</evidence>
<dbReference type="InterPro" id="IPR003191">
    <property type="entry name" value="Guanylate-bd/ATL_C"/>
</dbReference>
<feature type="transmembrane region" description="Helical" evidence="5">
    <location>
        <begin position="425"/>
        <end position="448"/>
    </location>
</feature>
<dbReference type="InterPro" id="IPR027417">
    <property type="entry name" value="P-loop_NTPase"/>
</dbReference>
<gene>
    <name evidence="7" type="ORF">IPOD504_LOCUS4820</name>
</gene>
<proteinExistence type="inferred from homology"/>
<name>A0ABN8HZN9_9NEOP</name>
<keyword evidence="5" id="KW-0812">Transmembrane</keyword>
<reference evidence="7" key="1">
    <citation type="submission" date="2022-03" db="EMBL/GenBank/DDBJ databases">
        <authorList>
            <person name="Martin H S."/>
        </authorList>
    </citation>
    <scope>NUCLEOTIDE SEQUENCE</scope>
</reference>
<evidence type="ECO:0000256" key="4">
    <source>
        <dbReference type="PROSITE-ProRule" id="PRU01052"/>
    </source>
</evidence>
<keyword evidence="5" id="KW-1133">Transmembrane helix</keyword>
<organism evidence="7 8">
    <name type="scientific">Iphiclides podalirius</name>
    <name type="common">scarce swallowtail</name>
    <dbReference type="NCBI Taxonomy" id="110791"/>
    <lineage>
        <taxon>Eukaryota</taxon>
        <taxon>Metazoa</taxon>
        <taxon>Ecdysozoa</taxon>
        <taxon>Arthropoda</taxon>
        <taxon>Hexapoda</taxon>
        <taxon>Insecta</taxon>
        <taxon>Pterygota</taxon>
        <taxon>Neoptera</taxon>
        <taxon>Endopterygota</taxon>
        <taxon>Lepidoptera</taxon>
        <taxon>Glossata</taxon>
        <taxon>Ditrysia</taxon>
        <taxon>Papilionoidea</taxon>
        <taxon>Papilionidae</taxon>
        <taxon>Papilioninae</taxon>
        <taxon>Iphiclides</taxon>
    </lineage>
</organism>
<dbReference type="Pfam" id="PF02841">
    <property type="entry name" value="GBP_C"/>
    <property type="match status" value="1"/>
</dbReference>
<feature type="non-terminal residue" evidence="7">
    <location>
        <position position="1"/>
    </location>
</feature>
<evidence type="ECO:0000256" key="1">
    <source>
        <dbReference type="ARBA" id="ARBA00022741"/>
    </source>
</evidence>
<dbReference type="InterPro" id="IPR036543">
    <property type="entry name" value="Guanylate-bd_C_sf"/>
</dbReference>
<dbReference type="CDD" id="cd01851">
    <property type="entry name" value="GBP"/>
    <property type="match status" value="1"/>
</dbReference>
<evidence type="ECO:0000256" key="5">
    <source>
        <dbReference type="SAM" id="Phobius"/>
    </source>
</evidence>
<sequence>MSATAVKLSDGKGLAFVRPTPDHTFELDEELLAGLLDRQDIRNRSVIFVAVAGAFRKGKSFLLSFFLRYLYNTYELKLDNDDWLGAEDQPLKGFSWRGGAERHTTGLLIWSQPFKATLDNGEEVAIFLMDTQGTFDSESTIRDNATVFALSTMVSSILIYNLSQNIEEDDLQHLQLFTDYGRVALEKTEGKPFQHLMFLVRDWSVPYEYEYGAEGGQRFLDKRLEVHENQHEELKTLRREIKSFFAKLSCFLMPHPGMKVATNRSFDGRLSDIDTEFKQQLKKLIPSLLAPKNLQVKVMSGQKIKVKDLLHYIKAYVAVFNGSDLPVPQTILEATAQANNLSAVADAREVYETLMEEAAGGARPYLPPDRLAGEHRRAVDKALLSFHSKKKMGGEEKAEHYKQQLLQDLNEDYERLRAQNESKSMLNLFGTGVVFAVLLVAGVVLSMIARTIGIRLLEAAGQGVSLAALCALGLWAYSRFTGQMREISEFLDEVARNLRNSILQNVSPLGTLPGTASAENLKKD</sequence>
<protein>
    <recommendedName>
        <fullName evidence="6">GB1/RHD3-type G domain-containing protein</fullName>
    </recommendedName>
</protein>
<dbReference type="EMBL" id="OW152828">
    <property type="protein sequence ID" value="CAH2044857.1"/>
    <property type="molecule type" value="Genomic_DNA"/>
</dbReference>
<feature type="domain" description="GB1/RHD3-type G" evidence="6">
    <location>
        <begin position="43"/>
        <end position="293"/>
    </location>
</feature>
<dbReference type="PROSITE" id="PS51715">
    <property type="entry name" value="G_GB1_RHD3"/>
    <property type="match status" value="1"/>
</dbReference>
<dbReference type="Proteomes" id="UP000837857">
    <property type="component" value="Chromosome 16"/>
</dbReference>
<dbReference type="InterPro" id="IPR015894">
    <property type="entry name" value="Guanylate-bd_N"/>
</dbReference>
<keyword evidence="3" id="KW-0342">GTP-binding</keyword>
<keyword evidence="8" id="KW-1185">Reference proteome</keyword>
<evidence type="ECO:0000259" key="6">
    <source>
        <dbReference type="PROSITE" id="PS51715"/>
    </source>
</evidence>
<dbReference type="Gene3D" id="3.40.50.300">
    <property type="entry name" value="P-loop containing nucleotide triphosphate hydrolases"/>
    <property type="match status" value="1"/>
</dbReference>
<evidence type="ECO:0000313" key="8">
    <source>
        <dbReference type="Proteomes" id="UP000837857"/>
    </source>
</evidence>
<evidence type="ECO:0000313" key="7">
    <source>
        <dbReference type="EMBL" id="CAH2044857.1"/>
    </source>
</evidence>
<keyword evidence="5" id="KW-0472">Membrane</keyword>